<accession>K1XYF6</accession>
<gene>
    <name evidence="3" type="ORF">ACD_80C00068G0002</name>
</gene>
<dbReference type="PANTHER" id="PTHR30486:SF6">
    <property type="entry name" value="TYPE IV PILUS RETRACTATION ATPASE PILT"/>
    <property type="match status" value="1"/>
</dbReference>
<name>K1XYF6_9BACT</name>
<sequence>MANSFDIEQILALIEKNPNISDLHLSWGESIAYRSNGEIIREETAGKLSNESMEIVLRQLFQGNPQRFDKFLGDKESDFAYVSKNGVPYRVNAFFKTGRIGVVMRKINAKAKKLEDLIFSDIADNIKKNILSAKKWLYLVTGPTGSGKSTSLVAMLQYLNETRNENLITIEDPIEFIFEPKNCIVSQREIWHDTRSFSNALRSAMREDPNIIFVGEIRDRETAESALSLAETWHLVFSTLHTNSAANTVNRYISFFPPEIQDSISDRLAESLIGIQSQFLVKTKDDKSRVGIFEVMINTTSIKNNIKKRAIDQIDSIIETSSLIGMINLKKYTQRLIDKQIIDRKEVEWLFGTGPQ</sequence>
<dbReference type="Gene3D" id="3.30.450.90">
    <property type="match status" value="1"/>
</dbReference>
<reference evidence="3" key="1">
    <citation type="journal article" date="2012" name="Science">
        <title>Fermentation, hydrogen, and sulfur metabolism in multiple uncultivated bacterial phyla.</title>
        <authorList>
            <person name="Wrighton K.C."/>
            <person name="Thomas B.C."/>
            <person name="Sharon I."/>
            <person name="Miller C.S."/>
            <person name="Castelle C.J."/>
            <person name="VerBerkmoes N.C."/>
            <person name="Wilkins M.J."/>
            <person name="Hettich R.L."/>
            <person name="Lipton M.S."/>
            <person name="Williams K.H."/>
            <person name="Long P.E."/>
            <person name="Banfield J.F."/>
        </authorList>
    </citation>
    <scope>NUCLEOTIDE SEQUENCE [LARGE SCALE GENOMIC DNA]</scope>
</reference>
<dbReference type="GO" id="GO:0005524">
    <property type="term" value="F:ATP binding"/>
    <property type="evidence" value="ECO:0007669"/>
    <property type="project" value="InterPro"/>
</dbReference>
<proteinExistence type="inferred from homology"/>
<comment type="similarity">
    <text evidence="1">Belongs to the GSP E family.</text>
</comment>
<dbReference type="GO" id="GO:0016887">
    <property type="term" value="F:ATP hydrolysis activity"/>
    <property type="evidence" value="ECO:0007669"/>
    <property type="project" value="InterPro"/>
</dbReference>
<dbReference type="InterPro" id="IPR006321">
    <property type="entry name" value="PilT/PilU"/>
</dbReference>
<comment type="caution">
    <text evidence="3">The sequence shown here is derived from an EMBL/GenBank/DDBJ whole genome shotgun (WGS) entry which is preliminary data.</text>
</comment>
<dbReference type="InterPro" id="IPR050921">
    <property type="entry name" value="T4SS_GSP_E_ATPase"/>
</dbReference>
<evidence type="ECO:0000256" key="1">
    <source>
        <dbReference type="ARBA" id="ARBA00006611"/>
    </source>
</evidence>
<dbReference type="Gene3D" id="3.40.50.300">
    <property type="entry name" value="P-loop containing nucleotide triphosphate hydrolases"/>
    <property type="match status" value="1"/>
</dbReference>
<dbReference type="NCBIfam" id="TIGR01420">
    <property type="entry name" value="pilT_fam"/>
    <property type="match status" value="1"/>
</dbReference>
<dbReference type="EMBL" id="AMFJ01036075">
    <property type="protein sequence ID" value="EKD25403.1"/>
    <property type="molecule type" value="Genomic_DNA"/>
</dbReference>
<evidence type="ECO:0000313" key="3">
    <source>
        <dbReference type="EMBL" id="EKD25403.1"/>
    </source>
</evidence>
<dbReference type="InterPro" id="IPR027417">
    <property type="entry name" value="P-loop_NTPase"/>
</dbReference>
<dbReference type="PANTHER" id="PTHR30486">
    <property type="entry name" value="TWITCHING MOTILITY PROTEIN PILT"/>
    <property type="match status" value="1"/>
</dbReference>
<dbReference type="InterPro" id="IPR001482">
    <property type="entry name" value="T2SS/T4SS_dom"/>
</dbReference>
<protein>
    <recommendedName>
        <fullName evidence="2">Bacterial type II secretion system protein E domain-containing protein</fullName>
    </recommendedName>
</protein>
<dbReference type="Pfam" id="PF00437">
    <property type="entry name" value="T2SSE"/>
    <property type="match status" value="1"/>
</dbReference>
<dbReference type="CDD" id="cd01131">
    <property type="entry name" value="PilT"/>
    <property type="match status" value="1"/>
</dbReference>
<evidence type="ECO:0000259" key="2">
    <source>
        <dbReference type="Pfam" id="PF00437"/>
    </source>
</evidence>
<feature type="domain" description="Bacterial type II secretion system protein E" evidence="2">
    <location>
        <begin position="51"/>
        <end position="296"/>
    </location>
</feature>
<organism evidence="3">
    <name type="scientific">uncultured bacterium</name>
    <name type="common">gcode 4</name>
    <dbReference type="NCBI Taxonomy" id="1234023"/>
    <lineage>
        <taxon>Bacteria</taxon>
        <taxon>environmental samples</taxon>
    </lineage>
</organism>
<dbReference type="SUPFAM" id="SSF52540">
    <property type="entry name" value="P-loop containing nucleoside triphosphate hydrolases"/>
    <property type="match status" value="1"/>
</dbReference>
<dbReference type="AlphaFoldDB" id="K1XYF6"/>